<evidence type="ECO:0000259" key="4">
    <source>
        <dbReference type="Pfam" id="PF25881"/>
    </source>
</evidence>
<dbReference type="STRING" id="990712.SAMN05216257_102240"/>
<dbReference type="OrthoDB" id="9809385at2"/>
<gene>
    <name evidence="5" type="ORF">SAMN05216257_102240</name>
</gene>
<dbReference type="InterPro" id="IPR059052">
    <property type="entry name" value="HH_YbhG-like"/>
</dbReference>
<proteinExistence type="predicted"/>
<dbReference type="GO" id="GO:0030313">
    <property type="term" value="C:cell envelope"/>
    <property type="evidence" value="ECO:0007669"/>
    <property type="project" value="UniProtKB-SubCell"/>
</dbReference>
<dbReference type="Pfam" id="PF25881">
    <property type="entry name" value="HH_YBHG"/>
    <property type="match status" value="1"/>
</dbReference>
<evidence type="ECO:0000256" key="3">
    <source>
        <dbReference type="SAM" id="Coils"/>
    </source>
</evidence>
<dbReference type="RefSeq" id="WP_092498868.1">
    <property type="nucleotide sequence ID" value="NZ_FNFV01000002.1"/>
</dbReference>
<dbReference type="Gene3D" id="1.10.287.470">
    <property type="entry name" value="Helix hairpin bin"/>
    <property type="match status" value="3"/>
</dbReference>
<keyword evidence="6" id="KW-1185">Reference proteome</keyword>
<comment type="subcellular location">
    <subcellularLocation>
        <location evidence="1">Cell envelope</location>
    </subcellularLocation>
</comment>
<dbReference type="EMBL" id="FNFV01000002">
    <property type="protein sequence ID" value="SDK29563.1"/>
    <property type="molecule type" value="Genomic_DNA"/>
</dbReference>
<dbReference type="PANTHER" id="PTHR32347">
    <property type="entry name" value="EFFLUX SYSTEM COMPONENT YKNX-RELATED"/>
    <property type="match status" value="1"/>
</dbReference>
<evidence type="ECO:0000256" key="1">
    <source>
        <dbReference type="ARBA" id="ARBA00004196"/>
    </source>
</evidence>
<dbReference type="PANTHER" id="PTHR32347:SF23">
    <property type="entry name" value="BLL5650 PROTEIN"/>
    <property type="match status" value="1"/>
</dbReference>
<dbReference type="Proteomes" id="UP000199328">
    <property type="component" value="Unassembled WGS sequence"/>
</dbReference>
<dbReference type="AlphaFoldDB" id="A0A1G9AQN5"/>
<accession>A0A1G9AQN5</accession>
<dbReference type="Gene3D" id="2.40.30.170">
    <property type="match status" value="1"/>
</dbReference>
<reference evidence="6" key="1">
    <citation type="submission" date="2016-10" db="EMBL/GenBank/DDBJ databases">
        <authorList>
            <person name="Varghese N."/>
            <person name="Submissions S."/>
        </authorList>
    </citation>
    <scope>NUCLEOTIDE SEQUENCE [LARGE SCALE GENOMIC DNA]</scope>
    <source>
        <strain evidence="6">CGMCC 1.10789</strain>
    </source>
</reference>
<keyword evidence="2 3" id="KW-0175">Coiled coil</keyword>
<dbReference type="Gene3D" id="2.40.50.100">
    <property type="match status" value="2"/>
</dbReference>
<evidence type="ECO:0000313" key="5">
    <source>
        <dbReference type="EMBL" id="SDK29563.1"/>
    </source>
</evidence>
<evidence type="ECO:0000256" key="2">
    <source>
        <dbReference type="ARBA" id="ARBA00023054"/>
    </source>
</evidence>
<dbReference type="SUPFAM" id="SSF111369">
    <property type="entry name" value="HlyD-like secretion proteins"/>
    <property type="match status" value="2"/>
</dbReference>
<organism evidence="5 6">
    <name type="scientific">Meinhardsimonia xiamenensis</name>
    <dbReference type="NCBI Taxonomy" id="990712"/>
    <lineage>
        <taxon>Bacteria</taxon>
        <taxon>Pseudomonadati</taxon>
        <taxon>Pseudomonadota</taxon>
        <taxon>Alphaproteobacteria</taxon>
        <taxon>Rhodobacterales</taxon>
        <taxon>Paracoccaceae</taxon>
        <taxon>Meinhardsimonia</taxon>
    </lineage>
</organism>
<dbReference type="InterPro" id="IPR050465">
    <property type="entry name" value="UPF0194_transport"/>
</dbReference>
<name>A0A1G9AQN5_9RHOB</name>
<feature type="domain" description="YbhG-like alpha-helical hairpin" evidence="4">
    <location>
        <begin position="64"/>
        <end position="187"/>
    </location>
</feature>
<feature type="coiled-coil region" evidence="3">
    <location>
        <begin position="66"/>
        <end position="190"/>
    </location>
</feature>
<evidence type="ECO:0000313" key="6">
    <source>
        <dbReference type="Proteomes" id="UP000199328"/>
    </source>
</evidence>
<sequence>MFEFVCSVPLLAAFFEICQPPPPLAVGYAEGEYVHVAPIETARIDTLLVTRGDRVAPGDVLARMETRDAEIAVAEARAALARAESELADLRRGSRPEEIARVEAELASAKAQAEEARREVERDRDLLARGVLPQAQFDAAETRLRIAEARVAEIEATLRVMRLPARPDRIKAAEAAVEQARAALERAVWRLSQRELTASVTGRVTDILRFPGALAGPQAPVLTILPQGGVKLRFYVPEAALALLDEGTRVKGFCDGCAEPLLARVSYISDTPEFTPPVIYSVESRQKLVYRVEARPEPGQPAPKPGQILDIRLAGEE</sequence>
<protein>
    <submittedName>
        <fullName evidence="5">HlyD family secretion protein</fullName>
    </submittedName>
</protein>